<dbReference type="Pfam" id="PF14650">
    <property type="entry name" value="FAM75"/>
    <property type="match status" value="1"/>
</dbReference>
<feature type="domain" description="SPATA31-like" evidence="9">
    <location>
        <begin position="66"/>
        <end position="164"/>
    </location>
</feature>
<dbReference type="PANTHER" id="PTHR21859">
    <property type="entry name" value="ACROSOME-SPECIFIC PROTEIN"/>
    <property type="match status" value="1"/>
</dbReference>
<feature type="compositionally biased region" description="Pro residues" evidence="6">
    <location>
        <begin position="189"/>
        <end position="199"/>
    </location>
</feature>
<feature type="region of interest" description="Disordered" evidence="6">
    <location>
        <begin position="1013"/>
        <end position="1033"/>
    </location>
</feature>
<dbReference type="InterPro" id="IPR039509">
    <property type="entry name" value="SPATA31"/>
</dbReference>
<dbReference type="GO" id="GO:0016020">
    <property type="term" value="C:membrane"/>
    <property type="evidence" value="ECO:0007669"/>
    <property type="project" value="UniProtKB-SubCell"/>
</dbReference>
<keyword evidence="4 7" id="KW-0472">Membrane</keyword>
<evidence type="ECO:0000313" key="10">
    <source>
        <dbReference type="EMBL" id="PNJ71648.1"/>
    </source>
</evidence>
<dbReference type="EMBL" id="NDHI03003383">
    <property type="protein sequence ID" value="PNJ71648.1"/>
    <property type="molecule type" value="Genomic_DNA"/>
</dbReference>
<feature type="region of interest" description="Disordered" evidence="6">
    <location>
        <begin position="779"/>
        <end position="800"/>
    </location>
</feature>
<comment type="subcellular location">
    <subcellularLocation>
        <location evidence="1">Membrane</location>
        <topology evidence="1">Single-pass membrane protein</topology>
    </subcellularLocation>
</comment>
<evidence type="ECO:0000256" key="3">
    <source>
        <dbReference type="ARBA" id="ARBA00022989"/>
    </source>
</evidence>
<feature type="compositionally biased region" description="Pro residues" evidence="6">
    <location>
        <begin position="546"/>
        <end position="565"/>
    </location>
</feature>
<organism evidence="10">
    <name type="scientific">Pongo abelii</name>
    <name type="common">Sumatran orangutan</name>
    <name type="synonym">Pongo pygmaeus abelii</name>
    <dbReference type="NCBI Taxonomy" id="9601"/>
    <lineage>
        <taxon>Eukaryota</taxon>
        <taxon>Metazoa</taxon>
        <taxon>Chordata</taxon>
        <taxon>Craniata</taxon>
        <taxon>Vertebrata</taxon>
        <taxon>Euteleostomi</taxon>
        <taxon>Mammalia</taxon>
        <taxon>Eutheria</taxon>
        <taxon>Euarchontoglires</taxon>
        <taxon>Primates</taxon>
        <taxon>Haplorrhini</taxon>
        <taxon>Catarrhini</taxon>
        <taxon>Hominidae</taxon>
        <taxon>Pongo</taxon>
    </lineage>
</organism>
<name>A0A2J8WPE3_PONAB</name>
<evidence type="ECO:0000259" key="9">
    <source>
        <dbReference type="Pfam" id="PF15371"/>
    </source>
</evidence>
<dbReference type="PANTHER" id="PTHR21859:SF12">
    <property type="entry name" value="SPERMATOGENESIS-ASSOCIATED PROTEIN 31D1"/>
    <property type="match status" value="1"/>
</dbReference>
<evidence type="ECO:0000256" key="6">
    <source>
        <dbReference type="SAM" id="MobiDB-lite"/>
    </source>
</evidence>
<comment type="similarity">
    <text evidence="5">Belongs to the SPATA31 family.</text>
</comment>
<evidence type="ECO:0000256" key="4">
    <source>
        <dbReference type="ARBA" id="ARBA00023136"/>
    </source>
</evidence>
<feature type="transmembrane region" description="Helical" evidence="7">
    <location>
        <begin position="29"/>
        <end position="50"/>
    </location>
</feature>
<dbReference type="Pfam" id="PF15371">
    <property type="entry name" value="DUF4599"/>
    <property type="match status" value="1"/>
</dbReference>
<feature type="region of interest" description="Disordered" evidence="6">
    <location>
        <begin position="167"/>
        <end position="200"/>
    </location>
</feature>
<evidence type="ECO:0000256" key="7">
    <source>
        <dbReference type="SAM" id="Phobius"/>
    </source>
</evidence>
<feature type="compositionally biased region" description="Basic residues" evidence="6">
    <location>
        <begin position="1327"/>
        <end position="1336"/>
    </location>
</feature>
<feature type="domain" description="SPATA31" evidence="8">
    <location>
        <begin position="484"/>
        <end position="854"/>
    </location>
</feature>
<proteinExistence type="inferred from homology"/>
<keyword evidence="3 7" id="KW-1133">Transmembrane helix</keyword>
<protein>
    <submittedName>
        <fullName evidence="10">SPATA31D1 isoform 1</fullName>
    </submittedName>
</protein>
<feature type="compositionally biased region" description="Polar residues" evidence="6">
    <location>
        <begin position="1020"/>
        <end position="1032"/>
    </location>
</feature>
<keyword evidence="2 7" id="KW-0812">Transmembrane</keyword>
<evidence type="ECO:0000256" key="2">
    <source>
        <dbReference type="ARBA" id="ARBA00022692"/>
    </source>
</evidence>
<feature type="region of interest" description="Disordered" evidence="6">
    <location>
        <begin position="1304"/>
        <end position="1359"/>
    </location>
</feature>
<evidence type="ECO:0000256" key="1">
    <source>
        <dbReference type="ARBA" id="ARBA00004167"/>
    </source>
</evidence>
<evidence type="ECO:0000259" key="8">
    <source>
        <dbReference type="Pfam" id="PF14650"/>
    </source>
</evidence>
<sequence>MENILCFLNSYTETGLSPDSHCLDIYPNFICLSGLGLFILYLFYVVLTLYSSPTEKNNDIQKHQGRARRRRKGGTFKGFPDRKSFQREVEEERKLLSILKSFGPPASCSPLGQHHDTTRFRRLLCPDPVCQVCNRATADIQRLLSWESLKDAAPSVSPLASSASATESSFTLASTPSATPPEELILSPRPKPSPPPPLILSPDLITTLADLFSLSPLRDPLPSQPLSPLDSKFPIDHSPPQQLPFPLLPPHHVERGEPSLQPEASLSLNTIFSFDSTLCQDISQVMNPTDSCAHHHGPPIPSALPPEDCTVTQSKSSLTILKTFPEMLSVGGSGGSSTCAPTIKGIDHSRPASSEFSWWQPHDKDSFSSNFVPSDFMEELLTLHSSEAFFEGHSVANLIEPVNISFLSHDILALLERQVKKRGDFLMWKDNGKKPGSFPKQLRPNYQLNSSQKMLASIAVKHDLAESFPFWASKGELERQQIHQQPPYSKCFEDHLEQKYVQLFWGLPSLHSESLHPTVLVQHGHSSVFVFFNGITNTSISHESPVLPPPQPLSLPSTQPIPLPQTLPLGQSPHLTQVKSQAQPQSPLPALLPSPLFLIRVCGVCFHRPQNEARSLLPSEINHLEWNVLQKVQESVWGLPSVVQKSQEDFCPPAPNPVLVRKSFKVHVPISIIPGDFPLSSEVRKKLEQHIRKRLIQRRWGLPRRIHESLSLLRPQSKISELFVSEINHGPLHSSLVEGQSRNILLKFGSSTPRSFHERSSNMLSLENVGNYQKYSQESAPKDHLLHDPETSSDEDLRSNSERDLETHMMHLSGNDSGVRLGQKQLSNALTVHLNKKFEEINEGRMPGTVHSSWHSVKQTVSLAERSHSQIKHRNLAALVSEDHCVDTSQEVSFLSSNKQKMLEAHIKSFHMRMLWGLPRKVLESIEIFKSKEDLSNSFSHFDLPSSATFISQGDSKDGVSKSRRRSTFQGEKLGTTSSVPILDRPHPVSSPVCQEGQGTLRRQFSDTDHDLIETDSKDGASTSLRRGTTDFQSEKLESTSSFPILGHSYLVTSPVNQEKQETLRRAFSDTDNDLTESVRTTEDGRQTFLPPPHSIVDEVSQKQTVLASRCSAELPILQAGAGCESWDKRKSSFDNVDRLQGSRKTFPVTNGLKEMFKEEEICALQSQTRNNLTTSKSGSCSLTNVKASTSNETKIFPPRISVPQDPKSSYLKNQILSQLKLAQRKHSQPQSHFTDVSSALDNLTSKDLLTNSQGMSSGNMGTSQVLHVHLEDRGIRVAQKQEPRVPTFVLQKCQVKNFPPAIKRLSPVRPKGGELDGGDAGLGTSQRRRKSHTVHNKTSGEVLGSKSSPTLKTQPPPENLFRKWMKTFLQRFNKPSISYEEQESSWEKGSSLSSPVQNTGQVTRAAFTGTTEAQKIRKNTREFLEEKLGHRHGIDITCPQEPLSFPVGLGKAQHNPEVHVRAEPVQGYPCNYMAPSCKVTCTKSCSQQAIFVGQNYPRRIRQIIDKDRQPQKVEAFKEKILCQRHPQSMPQRKPVPHPNPTCQCQVSLVCPAVPTSAKSRVFSDVPLLTGQKMLLKHFQGGKFPPTE</sequence>
<reference evidence="10" key="1">
    <citation type="submission" date="2017-12" db="EMBL/GenBank/DDBJ databases">
        <title>High-resolution comparative analysis of great ape genomes.</title>
        <authorList>
            <person name="Pollen A."/>
            <person name="Hastie A."/>
            <person name="Hormozdiari F."/>
            <person name="Dougherty M."/>
            <person name="Liu R."/>
            <person name="Chaisson M."/>
            <person name="Hoppe E."/>
            <person name="Hill C."/>
            <person name="Pang A."/>
            <person name="Hillier L."/>
            <person name="Baker C."/>
            <person name="Armstrong J."/>
            <person name="Shendure J."/>
            <person name="Paten B."/>
            <person name="Wilson R."/>
            <person name="Chao H."/>
            <person name="Schneider V."/>
            <person name="Ventura M."/>
            <person name="Kronenberg Z."/>
            <person name="Murali S."/>
            <person name="Gordon D."/>
            <person name="Cantsilieris S."/>
            <person name="Munson K."/>
            <person name="Nelson B."/>
            <person name="Raja A."/>
            <person name="Underwood J."/>
            <person name="Diekhans M."/>
            <person name="Fiddes I."/>
            <person name="Haussler D."/>
            <person name="Eichler E."/>
        </authorList>
    </citation>
    <scope>NUCLEOTIDE SEQUENCE [LARGE SCALE GENOMIC DNA]</scope>
    <source>
        <strain evidence="10">Susie</strain>
    </source>
</reference>
<gene>
    <name evidence="10" type="ORF">CR201_G0009115</name>
</gene>
<accession>A0A2J8WPE3</accession>
<evidence type="ECO:0000256" key="5">
    <source>
        <dbReference type="ARBA" id="ARBA00035009"/>
    </source>
</evidence>
<feature type="region of interest" description="Disordered" evidence="6">
    <location>
        <begin position="542"/>
        <end position="582"/>
    </location>
</feature>
<feature type="compositionally biased region" description="Basic and acidic residues" evidence="6">
    <location>
        <begin position="780"/>
        <end position="800"/>
    </location>
</feature>
<dbReference type="STRING" id="9601.ENSPPYP00000021645"/>
<dbReference type="InterPro" id="IPR027970">
    <property type="entry name" value="SPATA31-like"/>
</dbReference>
<feature type="region of interest" description="Disordered" evidence="6">
    <location>
        <begin position="953"/>
        <end position="998"/>
    </location>
</feature>
<comment type="caution">
    <text evidence="10">The sequence shown here is derived from an EMBL/GenBank/DDBJ whole genome shotgun (WGS) entry which is preliminary data.</text>
</comment>